<evidence type="ECO:0000256" key="17">
    <source>
        <dbReference type="SAM" id="MobiDB-lite"/>
    </source>
</evidence>
<dbReference type="InterPro" id="IPR027417">
    <property type="entry name" value="P-loop_NTPase"/>
</dbReference>
<dbReference type="GO" id="GO:0005634">
    <property type="term" value="C:nucleus"/>
    <property type="evidence" value="ECO:0007669"/>
    <property type="project" value="UniProtKB-SubCell"/>
</dbReference>
<dbReference type="CDD" id="cd18809">
    <property type="entry name" value="SF1_C_RecD"/>
    <property type="match status" value="1"/>
</dbReference>
<evidence type="ECO:0000256" key="10">
    <source>
        <dbReference type="ARBA" id="ARBA00022806"/>
    </source>
</evidence>
<feature type="region of interest" description="Disordered" evidence="17">
    <location>
        <begin position="929"/>
        <end position="949"/>
    </location>
</feature>
<dbReference type="HOGENOM" id="CLU_010264_0_0_1"/>
<dbReference type="Pfam" id="PF25894">
    <property type="entry name" value="WHD_HELB"/>
    <property type="match status" value="1"/>
</dbReference>
<evidence type="ECO:0000256" key="14">
    <source>
        <dbReference type="ARBA" id="ARBA00055511"/>
    </source>
</evidence>
<dbReference type="KEGG" id="xtr:100485733"/>
<feature type="compositionally biased region" description="Polar residues" evidence="17">
    <location>
        <begin position="972"/>
        <end position="983"/>
    </location>
</feature>
<evidence type="ECO:0000256" key="7">
    <source>
        <dbReference type="ARBA" id="ARBA00022553"/>
    </source>
</evidence>
<evidence type="ECO:0000256" key="12">
    <source>
        <dbReference type="ARBA" id="ARBA00023242"/>
    </source>
</evidence>
<dbReference type="eggNOG" id="ENOG502QWCN">
    <property type="taxonomic scope" value="Eukaryota"/>
</dbReference>
<dbReference type="CTD" id="92797"/>
<dbReference type="Proteomes" id="UP000008143">
    <property type="component" value="Chromosome 3"/>
</dbReference>
<organism evidence="20">
    <name type="scientific">Xenopus tropicalis</name>
    <name type="common">Western clawed frog</name>
    <name type="synonym">Silurana tropicalis</name>
    <dbReference type="NCBI Taxonomy" id="8364"/>
    <lineage>
        <taxon>Eukaryota</taxon>
        <taxon>Metazoa</taxon>
        <taxon>Chordata</taxon>
        <taxon>Craniata</taxon>
        <taxon>Vertebrata</taxon>
        <taxon>Euteleostomi</taxon>
        <taxon>Amphibia</taxon>
        <taxon>Batrachia</taxon>
        <taxon>Anura</taxon>
        <taxon>Pipoidea</taxon>
        <taxon>Pipidae</taxon>
        <taxon>Xenopodinae</taxon>
        <taxon>Xenopus</taxon>
        <taxon>Silurana</taxon>
    </lineage>
</organism>
<evidence type="ECO:0000313" key="20">
    <source>
        <dbReference type="Ensembl" id="ENSXETP00000015950"/>
    </source>
</evidence>
<dbReference type="GO" id="GO:0017116">
    <property type="term" value="F:single-stranded DNA helicase activity"/>
    <property type="evidence" value="ECO:0000318"/>
    <property type="project" value="GO_Central"/>
</dbReference>
<dbReference type="InterPro" id="IPR027785">
    <property type="entry name" value="UvrD-like_helicase_C"/>
</dbReference>
<comment type="subcellular location">
    <subcellularLocation>
        <location evidence="2">Chromosome</location>
    </subcellularLocation>
    <subcellularLocation>
        <location evidence="3">Cytoplasm</location>
    </subcellularLocation>
    <subcellularLocation>
        <location evidence="1">Nucleus</location>
    </subcellularLocation>
</comment>
<dbReference type="Ensembl" id="ENSXETT00000015950">
    <property type="protein sequence ID" value="ENSXETP00000015950"/>
    <property type="gene ID" value="ENSXETG00000007323"/>
</dbReference>
<evidence type="ECO:0000256" key="2">
    <source>
        <dbReference type="ARBA" id="ARBA00004286"/>
    </source>
</evidence>
<evidence type="ECO:0000256" key="15">
    <source>
        <dbReference type="ARBA" id="ARBA00061441"/>
    </source>
</evidence>
<dbReference type="GO" id="GO:0005737">
    <property type="term" value="C:cytoplasm"/>
    <property type="evidence" value="ECO:0007669"/>
    <property type="project" value="UniProtKB-SubCell"/>
</dbReference>
<dbReference type="SUPFAM" id="SSF52540">
    <property type="entry name" value="P-loop containing nucleoside triphosphate hydrolases"/>
    <property type="match status" value="2"/>
</dbReference>
<dbReference type="GeneTree" id="ENSGT00390000006913"/>
<dbReference type="GO" id="GO:2000042">
    <property type="term" value="P:negative regulation of double-strand break repair via homologous recombination"/>
    <property type="evidence" value="ECO:0000318"/>
    <property type="project" value="GO_Central"/>
</dbReference>
<reference evidence="20" key="2">
    <citation type="submission" date="2011-06" db="UniProtKB">
        <authorList>
            <consortium name="Ensembl"/>
        </authorList>
    </citation>
    <scope>IDENTIFICATION</scope>
</reference>
<reference evidence="20" key="1">
    <citation type="journal article" date="2010" name="Science">
        <title>The genome of the Western clawed frog Xenopus tropicalis.</title>
        <authorList>
            <person name="Hellsten U."/>
            <person name="Harland R.M."/>
            <person name="Gilchrist M.J."/>
            <person name="Hendrix D."/>
            <person name="Jurka J."/>
            <person name="Kapitonov V."/>
            <person name="Ovcharenko I."/>
            <person name="Putnam N.H."/>
            <person name="Shu S."/>
            <person name="Taher L."/>
            <person name="Blitz I.L."/>
            <person name="Blumberg B."/>
            <person name="Dichmann D.S."/>
            <person name="Dubchak I."/>
            <person name="Amaya E."/>
            <person name="Detter J.C."/>
            <person name="Fletcher R."/>
            <person name="Gerhard D.S."/>
            <person name="Goodstein D."/>
            <person name="Graves T."/>
            <person name="Grigoriev I.V."/>
            <person name="Grimwood J."/>
            <person name="Kawashima T."/>
            <person name="Lindquist E."/>
            <person name="Lucas S.M."/>
            <person name="Mead P.E."/>
            <person name="Mitros T."/>
            <person name="Ogino H."/>
            <person name="Ohta Y."/>
            <person name="Poliakov A.V."/>
            <person name="Pollet N."/>
            <person name="Robert J."/>
            <person name="Salamov A."/>
            <person name="Sater A.K."/>
            <person name="Schmutz J."/>
            <person name="Terry A."/>
            <person name="Vize P.D."/>
            <person name="Warren W.C."/>
            <person name="Wells D."/>
            <person name="Wills A."/>
            <person name="Wilson R.K."/>
            <person name="Zimmerman L.B."/>
            <person name="Zorn A.M."/>
            <person name="Grainger R."/>
            <person name="Grammer T."/>
            <person name="Khokha M.K."/>
            <person name="Richardson P.M."/>
            <person name="Rokhsar D.S."/>
        </authorList>
    </citation>
    <scope>NUCLEOTIDE SEQUENCE [LARGE SCALE GENOMIC DNA]</scope>
    <source>
        <strain evidence="20">Nigerian</strain>
    </source>
</reference>
<evidence type="ECO:0000256" key="5">
    <source>
        <dbReference type="ARBA" id="ARBA00022454"/>
    </source>
</evidence>
<dbReference type="Gene3D" id="2.30.30.940">
    <property type="match status" value="1"/>
</dbReference>
<evidence type="ECO:0000256" key="3">
    <source>
        <dbReference type="ARBA" id="ARBA00004496"/>
    </source>
</evidence>
<evidence type="ECO:0000256" key="9">
    <source>
        <dbReference type="ARBA" id="ARBA00022801"/>
    </source>
</evidence>
<dbReference type="Pfam" id="PF13538">
    <property type="entry name" value="UvrD_C_2"/>
    <property type="match status" value="1"/>
</dbReference>
<keyword evidence="8" id="KW-0547">Nucleotide-binding</keyword>
<dbReference type="AGR" id="Xenbase:XB-GENE-6258166"/>
<dbReference type="AlphaFoldDB" id="F6WN51"/>
<keyword evidence="7" id="KW-0597">Phosphoprotein</keyword>
<reference evidence="22" key="3">
    <citation type="submission" date="2025-04" db="UniProtKB">
        <authorList>
            <consortium name="RefSeq"/>
        </authorList>
    </citation>
    <scope>IDENTIFICATION</scope>
    <source>
        <strain evidence="22">Nigerian</strain>
        <tissue evidence="22">Liver and blood</tissue>
    </source>
</reference>
<keyword evidence="11" id="KW-0067">ATP-binding</keyword>
<keyword evidence="10 22" id="KW-0347">Helicase</keyword>
<feature type="domain" description="UvrD-like helicase C-terminal" evidence="18">
    <location>
        <begin position="856"/>
        <end position="902"/>
    </location>
</feature>
<feature type="region of interest" description="Disordered" evidence="17">
    <location>
        <begin position="1"/>
        <end position="20"/>
    </location>
</feature>
<dbReference type="RefSeq" id="XP_002937585.3">
    <property type="nucleotide sequence ID" value="XM_002937539.5"/>
</dbReference>
<evidence type="ECO:0000259" key="18">
    <source>
        <dbReference type="Pfam" id="PF13538"/>
    </source>
</evidence>
<feature type="domain" description="DNA helicase B winged helix" evidence="19">
    <location>
        <begin position="238"/>
        <end position="348"/>
    </location>
</feature>
<comment type="catalytic activity">
    <reaction evidence="13">
        <text>ATP + H2O = ADP + phosphate + H(+)</text>
        <dbReference type="Rhea" id="RHEA:13065"/>
        <dbReference type="ChEBI" id="CHEBI:15377"/>
        <dbReference type="ChEBI" id="CHEBI:15378"/>
        <dbReference type="ChEBI" id="CHEBI:30616"/>
        <dbReference type="ChEBI" id="CHEBI:43474"/>
        <dbReference type="ChEBI" id="CHEBI:456216"/>
        <dbReference type="EC" id="3.6.4.12"/>
    </reaction>
</comment>
<evidence type="ECO:0000256" key="8">
    <source>
        <dbReference type="ARBA" id="ARBA00022741"/>
    </source>
</evidence>
<dbReference type="InterPro" id="IPR050534">
    <property type="entry name" value="Coronavir_polyprotein_1ab"/>
</dbReference>
<gene>
    <name evidence="20 22 23" type="primary">helb</name>
</gene>
<feature type="region of interest" description="Disordered" evidence="17">
    <location>
        <begin position="32"/>
        <end position="57"/>
    </location>
</feature>
<evidence type="ECO:0000256" key="11">
    <source>
        <dbReference type="ARBA" id="ARBA00022840"/>
    </source>
</evidence>
<evidence type="ECO:0000256" key="4">
    <source>
        <dbReference type="ARBA" id="ARBA00012551"/>
    </source>
</evidence>
<proteinExistence type="inferred from homology"/>
<evidence type="ECO:0000313" key="22">
    <source>
        <dbReference type="RefSeq" id="XP_002937585.3"/>
    </source>
</evidence>
<evidence type="ECO:0000313" key="21">
    <source>
        <dbReference type="Proteomes" id="UP000008143"/>
    </source>
</evidence>
<dbReference type="OMA" id="KIKHAWA"/>
<comment type="function">
    <text evidence="14">5'-3' DNA helicase involved in DNA damage response by acting as an inhibitor of DNA end resection. Recruitment to single-stranded DNA (ssDNA) following DNA damage leads to inhibit the nucleases catalyzing resection, such as EXO1, BLM and DNA2, possibly via the 5'-3' ssDNA translocase activity of HELB. As cells approach S phase, DNA end resection is promoted by the nuclear export of HELB following phosphorylation. Acts independently of TP53BP1. Unwinds duplex DNA with 5'-3' polarity. Has single-strand DNA-dependent ATPase and DNA helicase activities. Prefers ATP and dATP as substrates. During S phase, may facilitate cellular recovery from replication stress.</text>
</comment>
<name>F6WN51_XENTR</name>
<dbReference type="GeneID" id="100485733"/>
<dbReference type="Pfam" id="PF13604">
    <property type="entry name" value="AAA_30"/>
    <property type="match status" value="1"/>
</dbReference>
<feature type="compositionally biased region" description="Acidic residues" evidence="17">
    <location>
        <begin position="43"/>
        <end position="54"/>
    </location>
</feature>
<feature type="compositionally biased region" description="Basic and acidic residues" evidence="17">
    <location>
        <begin position="32"/>
        <end position="42"/>
    </location>
</feature>
<feature type="compositionally biased region" description="Polar residues" evidence="17">
    <location>
        <begin position="991"/>
        <end position="1002"/>
    </location>
</feature>
<dbReference type="PANTHER" id="PTHR43788:SF6">
    <property type="entry name" value="DNA HELICASE B"/>
    <property type="match status" value="1"/>
</dbReference>
<dbReference type="OrthoDB" id="416437at2759"/>
<dbReference type="GO" id="GO:0005524">
    <property type="term" value="F:ATP binding"/>
    <property type="evidence" value="ECO:0007669"/>
    <property type="project" value="UniProtKB-KW"/>
</dbReference>
<dbReference type="GO" id="GO:0016787">
    <property type="term" value="F:hydrolase activity"/>
    <property type="evidence" value="ECO:0007669"/>
    <property type="project" value="UniProtKB-KW"/>
</dbReference>
<dbReference type="GO" id="GO:0006974">
    <property type="term" value="P:DNA damage response"/>
    <property type="evidence" value="ECO:0007669"/>
    <property type="project" value="UniProtKB-ARBA"/>
</dbReference>
<dbReference type="CDD" id="cd17933">
    <property type="entry name" value="DEXSc_RecD-like"/>
    <property type="match status" value="1"/>
</dbReference>
<evidence type="ECO:0000313" key="23">
    <source>
        <dbReference type="Xenbase" id="XB-GENE-6258166"/>
    </source>
</evidence>
<protein>
    <recommendedName>
        <fullName evidence="16">DNA helicase B</fullName>
        <ecNumber evidence="4">3.6.4.12</ecNumber>
    </recommendedName>
</protein>
<evidence type="ECO:0000256" key="6">
    <source>
        <dbReference type="ARBA" id="ARBA00022490"/>
    </source>
</evidence>
<evidence type="ECO:0000256" key="13">
    <source>
        <dbReference type="ARBA" id="ARBA00047995"/>
    </source>
</evidence>
<accession>F6WN51</accession>
<dbReference type="Xenbase" id="XB-GENE-6258166">
    <property type="gene designation" value="helb"/>
</dbReference>
<dbReference type="FunFam" id="3.40.50.300:FF:001523">
    <property type="entry name" value="Helicase (DNA) B"/>
    <property type="match status" value="1"/>
</dbReference>
<dbReference type="GO" id="GO:0006269">
    <property type="term" value="P:DNA replication, synthesis of primer"/>
    <property type="evidence" value="ECO:0007669"/>
    <property type="project" value="UniProtKB-ARBA"/>
</dbReference>
<feature type="compositionally biased region" description="Polar residues" evidence="17">
    <location>
        <begin position="1011"/>
        <end position="1020"/>
    </location>
</feature>
<feature type="region of interest" description="Disordered" evidence="17">
    <location>
        <begin position="971"/>
        <end position="1044"/>
    </location>
</feature>
<dbReference type="Gene3D" id="3.40.50.300">
    <property type="entry name" value="P-loop containing nucleotide triphosphate hydrolases"/>
    <property type="match status" value="2"/>
</dbReference>
<evidence type="ECO:0000256" key="1">
    <source>
        <dbReference type="ARBA" id="ARBA00004123"/>
    </source>
</evidence>
<dbReference type="PANTHER" id="PTHR43788">
    <property type="entry name" value="DNA2/NAM7 HELICASE FAMILY MEMBER"/>
    <property type="match status" value="1"/>
</dbReference>
<dbReference type="GO" id="GO:1903775">
    <property type="term" value="P:regulation of DNA double-strand break processing"/>
    <property type="evidence" value="ECO:0007669"/>
    <property type="project" value="UniProtKB-ARBA"/>
</dbReference>
<dbReference type="Bgee" id="ENSXETG00000007323">
    <property type="expression patterns" value="Expressed in 4-cell stage embryo and 14 other cell types or tissues"/>
</dbReference>
<evidence type="ECO:0000256" key="16">
    <source>
        <dbReference type="ARBA" id="ARBA00072281"/>
    </source>
</evidence>
<keyword evidence="12" id="KW-0539">Nucleus</keyword>
<dbReference type="ExpressionAtlas" id="F6WN51">
    <property type="expression patterns" value="baseline"/>
</dbReference>
<dbReference type="GO" id="GO:0005694">
    <property type="term" value="C:chromosome"/>
    <property type="evidence" value="ECO:0007669"/>
    <property type="project" value="UniProtKB-SubCell"/>
</dbReference>
<dbReference type="EC" id="3.6.4.12" evidence="4"/>
<keyword evidence="5" id="KW-0158">Chromosome</keyword>
<keyword evidence="21" id="KW-1185">Reference proteome</keyword>
<comment type="similarity">
    <text evidence="15">Belongs to the RecD family. HELB subfamily.</text>
</comment>
<evidence type="ECO:0000259" key="19">
    <source>
        <dbReference type="Pfam" id="PF25894"/>
    </source>
</evidence>
<sequence length="1068" mass="119480">MSAKLHPSRSLSARGRRGDGCTVLQGRLLPVKDGEVAHKREESDPDDSDGDDPQFMDAREIEGGGMVVQSTPLRRTVVIIKDKYGPEYRVSGFFPLVDPWWSVKLKVKRDGTQYFAQGYPSYALENDMSKDILSLFLHACKVHDDTKQTFINWLPSDATLTFDNLKKLIEEFQMNNSSNKINIESSGPGLLVMQALECPLTLKYLPKLLPRKVKGIFFIQTSESSEDPKPQIDLLKEIETILASEPWKFGFQCIIYRALKLCRCEATWGCFLQCKKLLAKMTELQKNALLIYNELKDRCREIGDTYAEQEVLTKLVSGQMPAEDAWEAIKFLKDNCIVVLEGQRVFLQNLYLYEKDIARYISALVNGTSWKLDFDAKEILASTKCFAGEENSKLEFTADNPGNLYKDDGPPSQYINTLQITDGPASTDDSSAELDIDQLNAVSMICSNPITVISGKGGCGKTTVVSLVFKHMIKKENMEIEEACKALEGDLDASEEWNRDQMACKEECIEPVHILLTAPTGKAASLLKKKTGLPAATLHQVTCSYSAWRKQNSDKPWKFSKVKALVVDEGSLVSVNIFSTALKFLCNNSDLAKLIILGDVRQLPSIEPGNLLADIFTSLGNKKWVIELRTNHRAESQLIVDNATRISQQKYPEFDAVINIVSGQAIEMPDAEKKFILVSLSSGNDQDLDTAIKALLDKGPGLEDDKHSQFIAFRRRDCMMINELCSRHYSEHSIKNHKNKFDFQVKDKVCCTKNAYVKDLKTKNTERLDLTQSPGNRHTINCEEAIPSTAAWARNRSQAQSDSLANEDERLCNGEIFFITDDVERDKIRELTLRDSEDREYTLNYKALRRCCGLTHAWARTIHTFQGSEEETVVYVLGSAGRQNWKHVYTAVTRGRKRVYIVAKLDQLGGAIANKARDRKTRLQQRLKETLTQNRDDPGSGKPIGGTQVQCVSNADHEDCNREQKFKILSHHSPTSPGCSVPSTAPPNCEVPSTSTNHTEGNLASEDFIHSLQQSPSQKRPANISEGPGTPAKLSRVAASKENMSPLGCSRLQNLSLGCSSPKQLFKP</sequence>
<feature type="compositionally biased region" description="Basic and acidic residues" evidence="17">
    <location>
        <begin position="929"/>
        <end position="939"/>
    </location>
</feature>
<keyword evidence="9" id="KW-0378">Hydrolase</keyword>
<dbReference type="InterPro" id="IPR058839">
    <property type="entry name" value="WHD_HELB"/>
</dbReference>
<keyword evidence="6" id="KW-0963">Cytoplasm</keyword>